<dbReference type="EMBL" id="JAEPRE010000041">
    <property type="protein sequence ID" value="KAG2235009.1"/>
    <property type="molecule type" value="Genomic_DNA"/>
</dbReference>
<keyword evidence="2 5" id="KW-0812">Transmembrane</keyword>
<protein>
    <recommendedName>
        <fullName evidence="5">PRA1 family protein</fullName>
    </recommendedName>
</protein>
<keyword evidence="4 5" id="KW-0472">Membrane</keyword>
<feature type="transmembrane region" description="Helical" evidence="5">
    <location>
        <begin position="161"/>
        <end position="180"/>
    </location>
</feature>
<comment type="subcellular location">
    <subcellularLocation>
        <location evidence="1 5">Membrane</location>
        <topology evidence="1 5">Multi-pass membrane protein</topology>
    </subcellularLocation>
</comment>
<dbReference type="Pfam" id="PF03208">
    <property type="entry name" value="PRA1"/>
    <property type="match status" value="1"/>
</dbReference>
<keyword evidence="3 5" id="KW-1133">Transmembrane helix</keyword>
<organism evidence="6 7">
    <name type="scientific">Thamnidium elegans</name>
    <dbReference type="NCBI Taxonomy" id="101142"/>
    <lineage>
        <taxon>Eukaryota</taxon>
        <taxon>Fungi</taxon>
        <taxon>Fungi incertae sedis</taxon>
        <taxon>Mucoromycota</taxon>
        <taxon>Mucoromycotina</taxon>
        <taxon>Mucoromycetes</taxon>
        <taxon>Mucorales</taxon>
        <taxon>Mucorineae</taxon>
        <taxon>Mucoraceae</taxon>
        <taxon>Thamnidium</taxon>
    </lineage>
</organism>
<gene>
    <name evidence="6" type="ORF">INT48_000251</name>
</gene>
<evidence type="ECO:0000256" key="1">
    <source>
        <dbReference type="ARBA" id="ARBA00004141"/>
    </source>
</evidence>
<dbReference type="OrthoDB" id="63113at2759"/>
<dbReference type="PANTHER" id="PTHR19317:SF0">
    <property type="entry name" value="PRENYLATED RAB ACCEPTOR PROTEIN 1"/>
    <property type="match status" value="1"/>
</dbReference>
<comment type="similarity">
    <text evidence="5">Belongs to the PRA1 family.</text>
</comment>
<dbReference type="GO" id="GO:0005794">
    <property type="term" value="C:Golgi apparatus"/>
    <property type="evidence" value="ECO:0007669"/>
    <property type="project" value="TreeGrafter"/>
</dbReference>
<dbReference type="AlphaFoldDB" id="A0A8H7ST08"/>
<feature type="transmembrane region" description="Helical" evidence="5">
    <location>
        <begin position="131"/>
        <end position="155"/>
    </location>
</feature>
<accession>A0A8H7ST08</accession>
<name>A0A8H7ST08_9FUNG</name>
<proteinExistence type="inferred from homology"/>
<evidence type="ECO:0000313" key="7">
    <source>
        <dbReference type="Proteomes" id="UP000613177"/>
    </source>
</evidence>
<evidence type="ECO:0000256" key="2">
    <source>
        <dbReference type="ARBA" id="ARBA00022692"/>
    </source>
</evidence>
<evidence type="ECO:0000256" key="3">
    <source>
        <dbReference type="ARBA" id="ARBA00022989"/>
    </source>
</evidence>
<dbReference type="PANTHER" id="PTHR19317">
    <property type="entry name" value="PRENYLATED RAB ACCEPTOR 1-RELATED"/>
    <property type="match status" value="1"/>
</dbReference>
<evidence type="ECO:0000313" key="6">
    <source>
        <dbReference type="EMBL" id="KAG2235009.1"/>
    </source>
</evidence>
<dbReference type="InterPro" id="IPR004895">
    <property type="entry name" value="Prenylated_rab_accept_PRA1"/>
</dbReference>
<evidence type="ECO:0000256" key="5">
    <source>
        <dbReference type="RuleBase" id="RU363107"/>
    </source>
</evidence>
<evidence type="ECO:0000256" key="4">
    <source>
        <dbReference type="ARBA" id="ARBA00023136"/>
    </source>
</evidence>
<dbReference type="GO" id="GO:0016020">
    <property type="term" value="C:membrane"/>
    <property type="evidence" value="ECO:0007669"/>
    <property type="project" value="UniProtKB-SubCell"/>
</dbReference>
<reference evidence="6" key="1">
    <citation type="submission" date="2021-01" db="EMBL/GenBank/DDBJ databases">
        <title>Metabolic potential, ecology and presence of endohyphal bacteria is reflected in genomic diversity of Mucoromycotina.</title>
        <authorList>
            <person name="Muszewska A."/>
            <person name="Okrasinska A."/>
            <person name="Steczkiewicz K."/>
            <person name="Drgas O."/>
            <person name="Orlowska M."/>
            <person name="Perlinska-Lenart U."/>
            <person name="Aleksandrzak-Piekarczyk T."/>
            <person name="Szatraj K."/>
            <person name="Zielenkiewicz U."/>
            <person name="Pilsyk S."/>
            <person name="Malc E."/>
            <person name="Mieczkowski P."/>
            <person name="Kruszewska J.S."/>
            <person name="Biernat P."/>
            <person name="Pawlowska J."/>
        </authorList>
    </citation>
    <scope>NUCLEOTIDE SEQUENCE</scope>
    <source>
        <strain evidence="6">WA0000018081</strain>
    </source>
</reference>
<keyword evidence="7" id="KW-1185">Reference proteome</keyword>
<dbReference type="Proteomes" id="UP000613177">
    <property type="component" value="Unassembled WGS sequence"/>
</dbReference>
<sequence>MSATVLAPTPINNFPTHVNTSSLLDSNDNHAPAESRFAFLYNFKQDKLSNIRPLNEFFDRNRFKYTKSFQLISERWNYNLQYFSSNYCLIMLGLAIYSMVTNWSLLFTIGFIFGGFYMISKLGNDGPINIAGVMTLSPTSLYATYACGSLVLLLFSGATGAIFWIIGASALLILGHAAVLEPGVEEGFDQV</sequence>
<comment type="caution">
    <text evidence="6">The sequence shown here is derived from an EMBL/GenBank/DDBJ whole genome shotgun (WGS) entry which is preliminary data.</text>
</comment>